<evidence type="ECO:0000313" key="7">
    <source>
        <dbReference type="EMBL" id="GCB78591.1"/>
    </source>
</evidence>
<dbReference type="OMA" id="HGTFFIT"/>
<dbReference type="InterPro" id="IPR001254">
    <property type="entry name" value="Trypsin_dom"/>
</dbReference>
<dbReference type="AlphaFoldDB" id="A0A401PZP3"/>
<dbReference type="OrthoDB" id="10059102at2759"/>
<dbReference type="InterPro" id="IPR009003">
    <property type="entry name" value="Peptidase_S1_PA"/>
</dbReference>
<evidence type="ECO:0000256" key="4">
    <source>
        <dbReference type="ARBA" id="ARBA00022825"/>
    </source>
</evidence>
<reference evidence="7 8" key="1">
    <citation type="journal article" date="2018" name="Nat. Ecol. Evol.">
        <title>Shark genomes provide insights into elasmobranch evolution and the origin of vertebrates.</title>
        <authorList>
            <person name="Hara Y"/>
            <person name="Yamaguchi K"/>
            <person name="Onimaru K"/>
            <person name="Kadota M"/>
            <person name="Koyanagi M"/>
            <person name="Keeley SD"/>
            <person name="Tatsumi K"/>
            <person name="Tanaka K"/>
            <person name="Motone F"/>
            <person name="Kageyama Y"/>
            <person name="Nozu R"/>
            <person name="Adachi N"/>
            <person name="Nishimura O"/>
            <person name="Nakagawa R"/>
            <person name="Tanegashima C"/>
            <person name="Kiyatake I"/>
            <person name="Matsumoto R"/>
            <person name="Murakumo K"/>
            <person name="Nishida K"/>
            <person name="Terakita A"/>
            <person name="Kuratani S"/>
            <person name="Sato K"/>
            <person name="Hyodo S Kuraku.S."/>
        </authorList>
    </citation>
    <scope>NUCLEOTIDE SEQUENCE [LARGE SCALE GENOMIC DNA]</scope>
</reference>
<dbReference type="InterPro" id="IPR050127">
    <property type="entry name" value="Serine_Proteases_S1"/>
</dbReference>
<keyword evidence="3" id="KW-0378">Hydrolase</keyword>
<dbReference type="PANTHER" id="PTHR24264">
    <property type="entry name" value="TRYPSIN-RELATED"/>
    <property type="match status" value="1"/>
</dbReference>
<protein>
    <recommendedName>
        <fullName evidence="6">Peptidase S1 domain-containing protein</fullName>
    </recommendedName>
</protein>
<name>A0A401PZP3_SCYTO</name>
<dbReference type="FunFam" id="2.40.10.10:FF:000010">
    <property type="entry name" value="Kallikrein related peptidase 11"/>
    <property type="match status" value="1"/>
</dbReference>
<comment type="caution">
    <text evidence="7">The sequence shown here is derived from an EMBL/GenBank/DDBJ whole genome shotgun (WGS) entry which is preliminary data.</text>
</comment>
<accession>A0A401PZP3</accession>
<dbReference type="GO" id="GO:0004252">
    <property type="term" value="F:serine-type endopeptidase activity"/>
    <property type="evidence" value="ECO:0007669"/>
    <property type="project" value="InterPro"/>
</dbReference>
<evidence type="ECO:0000313" key="8">
    <source>
        <dbReference type="Proteomes" id="UP000288216"/>
    </source>
</evidence>
<dbReference type="SMART" id="SM00020">
    <property type="entry name" value="Tryp_SPc"/>
    <property type="match status" value="1"/>
</dbReference>
<keyword evidence="2" id="KW-0645">Protease</keyword>
<proteinExistence type="inferred from homology"/>
<dbReference type="Gene3D" id="2.40.10.10">
    <property type="entry name" value="Trypsin-like serine proteases"/>
    <property type="match status" value="2"/>
</dbReference>
<keyword evidence="8" id="KW-1185">Reference proteome</keyword>
<dbReference type="GO" id="GO:0005615">
    <property type="term" value="C:extracellular space"/>
    <property type="evidence" value="ECO:0007669"/>
    <property type="project" value="TreeGrafter"/>
</dbReference>
<evidence type="ECO:0000259" key="6">
    <source>
        <dbReference type="PROSITE" id="PS50240"/>
    </source>
</evidence>
<dbReference type="SUPFAM" id="SSF50494">
    <property type="entry name" value="Trypsin-like serine proteases"/>
    <property type="match status" value="1"/>
</dbReference>
<dbReference type="STRING" id="75743.A0A401PZP3"/>
<evidence type="ECO:0000256" key="2">
    <source>
        <dbReference type="ARBA" id="ARBA00022670"/>
    </source>
</evidence>
<comment type="similarity">
    <text evidence="1">Belongs to the peptidase S1 family. Snake venom subfamily.</text>
</comment>
<dbReference type="PANTHER" id="PTHR24264:SF68">
    <property type="entry name" value="TRYPSIN-3-LIKE"/>
    <property type="match status" value="1"/>
</dbReference>
<sequence length="139" mass="15233">MLVKLSKPIRFNNYIRPIELTSSHPSVGQECLVSGWGNLLNDGGVQYPAQLQCLDVPVLSLKTCHQAYPGRISRNMFCAGFIEGGKDSCQGDSGGPLVCNGKLEGIVSWGIGCAVRNYPGVYTEVYNYISWVRDTMQNN</sequence>
<dbReference type="EMBL" id="BFAA01010475">
    <property type="protein sequence ID" value="GCB78591.1"/>
    <property type="molecule type" value="Genomic_DNA"/>
</dbReference>
<keyword evidence="4" id="KW-0720">Serine protease</keyword>
<gene>
    <name evidence="7" type="ORF">scyTo_0016839</name>
</gene>
<dbReference type="PROSITE" id="PS50240">
    <property type="entry name" value="TRYPSIN_DOM"/>
    <property type="match status" value="1"/>
</dbReference>
<dbReference type="Proteomes" id="UP000288216">
    <property type="component" value="Unassembled WGS sequence"/>
</dbReference>
<evidence type="ECO:0000256" key="3">
    <source>
        <dbReference type="ARBA" id="ARBA00022801"/>
    </source>
</evidence>
<dbReference type="InterPro" id="IPR033116">
    <property type="entry name" value="TRYPSIN_SER"/>
</dbReference>
<organism evidence="7 8">
    <name type="scientific">Scyliorhinus torazame</name>
    <name type="common">Cloudy catshark</name>
    <name type="synonym">Catulus torazame</name>
    <dbReference type="NCBI Taxonomy" id="75743"/>
    <lineage>
        <taxon>Eukaryota</taxon>
        <taxon>Metazoa</taxon>
        <taxon>Chordata</taxon>
        <taxon>Craniata</taxon>
        <taxon>Vertebrata</taxon>
        <taxon>Chondrichthyes</taxon>
        <taxon>Elasmobranchii</taxon>
        <taxon>Galeomorphii</taxon>
        <taxon>Galeoidea</taxon>
        <taxon>Carcharhiniformes</taxon>
        <taxon>Scyliorhinidae</taxon>
        <taxon>Scyliorhinus</taxon>
    </lineage>
</organism>
<feature type="domain" description="Peptidase S1" evidence="6">
    <location>
        <begin position="1"/>
        <end position="137"/>
    </location>
</feature>
<keyword evidence="5" id="KW-1015">Disulfide bond</keyword>
<evidence type="ECO:0000256" key="5">
    <source>
        <dbReference type="ARBA" id="ARBA00023157"/>
    </source>
</evidence>
<dbReference type="InterPro" id="IPR043504">
    <property type="entry name" value="Peptidase_S1_PA_chymotrypsin"/>
</dbReference>
<dbReference type="Pfam" id="PF00089">
    <property type="entry name" value="Trypsin"/>
    <property type="match status" value="1"/>
</dbReference>
<dbReference type="GO" id="GO:0006508">
    <property type="term" value="P:proteolysis"/>
    <property type="evidence" value="ECO:0007669"/>
    <property type="project" value="UniProtKB-KW"/>
</dbReference>
<dbReference type="CDD" id="cd00190">
    <property type="entry name" value="Tryp_SPc"/>
    <property type="match status" value="1"/>
</dbReference>
<dbReference type="PROSITE" id="PS00135">
    <property type="entry name" value="TRYPSIN_SER"/>
    <property type="match status" value="1"/>
</dbReference>
<evidence type="ECO:0000256" key="1">
    <source>
        <dbReference type="ARBA" id="ARBA00009228"/>
    </source>
</evidence>